<protein>
    <submittedName>
        <fullName evidence="1">Uncharacterized protein</fullName>
    </submittedName>
</protein>
<reference evidence="1" key="2">
    <citation type="journal article" date="2015" name="Fish Shellfish Immunol.">
        <title>Early steps in the European eel (Anguilla anguilla)-Vibrio vulnificus interaction in the gills: Role of the RtxA13 toxin.</title>
        <authorList>
            <person name="Callol A."/>
            <person name="Pajuelo D."/>
            <person name="Ebbesson L."/>
            <person name="Teles M."/>
            <person name="MacKenzie S."/>
            <person name="Amaro C."/>
        </authorList>
    </citation>
    <scope>NUCLEOTIDE SEQUENCE</scope>
</reference>
<dbReference type="AlphaFoldDB" id="A0A0E9WD26"/>
<reference evidence="1" key="1">
    <citation type="submission" date="2014-11" db="EMBL/GenBank/DDBJ databases">
        <authorList>
            <person name="Amaro Gonzalez C."/>
        </authorList>
    </citation>
    <scope>NUCLEOTIDE SEQUENCE</scope>
</reference>
<dbReference type="EMBL" id="GBXM01021189">
    <property type="protein sequence ID" value="JAH87388.1"/>
    <property type="molecule type" value="Transcribed_RNA"/>
</dbReference>
<proteinExistence type="predicted"/>
<name>A0A0E9WD26_ANGAN</name>
<organism evidence="1">
    <name type="scientific">Anguilla anguilla</name>
    <name type="common">European freshwater eel</name>
    <name type="synonym">Muraena anguilla</name>
    <dbReference type="NCBI Taxonomy" id="7936"/>
    <lineage>
        <taxon>Eukaryota</taxon>
        <taxon>Metazoa</taxon>
        <taxon>Chordata</taxon>
        <taxon>Craniata</taxon>
        <taxon>Vertebrata</taxon>
        <taxon>Euteleostomi</taxon>
        <taxon>Actinopterygii</taxon>
        <taxon>Neopterygii</taxon>
        <taxon>Teleostei</taxon>
        <taxon>Anguilliformes</taxon>
        <taxon>Anguillidae</taxon>
        <taxon>Anguilla</taxon>
    </lineage>
</organism>
<evidence type="ECO:0000313" key="1">
    <source>
        <dbReference type="EMBL" id="JAH87388.1"/>
    </source>
</evidence>
<sequence length="28" mass="3621">MHILFIKQLYAYIKKLRQNHLYRELLFK</sequence>
<accession>A0A0E9WD26</accession>